<evidence type="ECO:0000256" key="4">
    <source>
        <dbReference type="ARBA" id="ARBA00023136"/>
    </source>
</evidence>
<evidence type="ECO:0000259" key="11">
    <source>
        <dbReference type="PROSITE" id="PS51485"/>
    </source>
</evidence>
<protein>
    <recommendedName>
        <fullName evidence="11">Phytocyanin domain-containing protein</fullName>
    </recommendedName>
</protein>
<evidence type="ECO:0000256" key="1">
    <source>
        <dbReference type="ARBA" id="ARBA00004589"/>
    </source>
</evidence>
<evidence type="ECO:0000256" key="2">
    <source>
        <dbReference type="ARBA" id="ARBA00022622"/>
    </source>
</evidence>
<dbReference type="GO" id="GO:0009055">
    <property type="term" value="F:electron transfer activity"/>
    <property type="evidence" value="ECO:0007669"/>
    <property type="project" value="InterPro"/>
</dbReference>
<dbReference type="SUPFAM" id="SSF49503">
    <property type="entry name" value="Cupredoxins"/>
    <property type="match status" value="1"/>
</dbReference>
<keyword evidence="10" id="KW-0812">Transmembrane</keyword>
<dbReference type="OMA" id="SGETGHC"/>
<evidence type="ECO:0000256" key="3">
    <source>
        <dbReference type="ARBA" id="ARBA00022729"/>
    </source>
</evidence>
<comment type="similarity">
    <text evidence="8">Belongs to the early nodulin-like (ENODL) family.</text>
</comment>
<dbReference type="GO" id="GO:0005886">
    <property type="term" value="C:plasma membrane"/>
    <property type="evidence" value="ECO:0007669"/>
    <property type="project" value="TreeGrafter"/>
</dbReference>
<evidence type="ECO:0000256" key="6">
    <source>
        <dbReference type="ARBA" id="ARBA00023180"/>
    </source>
</evidence>
<dbReference type="Proteomes" id="UP000243459">
    <property type="component" value="Chromosome 4"/>
</dbReference>
<keyword evidence="7" id="KW-0449">Lipoprotein</keyword>
<dbReference type="GO" id="GO:0012505">
    <property type="term" value="C:endomembrane system"/>
    <property type="evidence" value="ECO:0007669"/>
    <property type="project" value="UniProtKB-SubCell"/>
</dbReference>
<keyword evidence="6" id="KW-0325">Glycoprotein</keyword>
<dbReference type="EMBL" id="CM007384">
    <property type="protein sequence ID" value="ONK71198.1"/>
    <property type="molecule type" value="Genomic_DNA"/>
</dbReference>
<dbReference type="AlphaFoldDB" id="A0A5P1EYJ1"/>
<keyword evidence="2" id="KW-0336">GPI-anchor</keyword>
<gene>
    <name evidence="12" type="ORF">A4U43_C04F5890</name>
</gene>
<evidence type="ECO:0000313" key="12">
    <source>
        <dbReference type="EMBL" id="ONK71198.1"/>
    </source>
</evidence>
<evidence type="ECO:0000256" key="7">
    <source>
        <dbReference type="ARBA" id="ARBA00023288"/>
    </source>
</evidence>
<dbReference type="OrthoDB" id="959565at2759"/>
<sequence>MAFMFVNSVKLVLVIVVISSFTIMSALSLEFDVGGDKGWVVPPAKEPEMYNQWASKNRFNVGDIVRFKYKKDSVMVVTKEEYEKCKSTRPVFFSNNGNTEYKLNNSGTFYFISGVSGHCERGEKMILKVISHAPGTSPPSPDSSNVVAISALVPLQVLVVAVGVASVLF</sequence>
<dbReference type="Gene3D" id="2.60.40.420">
    <property type="entry name" value="Cupredoxins - blue copper proteins"/>
    <property type="match status" value="1"/>
</dbReference>
<feature type="domain" description="Phytocyanin" evidence="11">
    <location>
        <begin position="29"/>
        <end position="131"/>
    </location>
</feature>
<dbReference type="InterPro" id="IPR008972">
    <property type="entry name" value="Cupredoxin"/>
</dbReference>
<keyword evidence="13" id="KW-1185">Reference proteome</keyword>
<dbReference type="PROSITE" id="PS51485">
    <property type="entry name" value="PHYTOCYANIN"/>
    <property type="match status" value="1"/>
</dbReference>
<keyword evidence="4 10" id="KW-0472">Membrane</keyword>
<dbReference type="InterPro" id="IPR039391">
    <property type="entry name" value="Phytocyanin-like"/>
</dbReference>
<accession>A0A5P1EYJ1</accession>
<dbReference type="GO" id="GO:0098552">
    <property type="term" value="C:side of membrane"/>
    <property type="evidence" value="ECO:0007669"/>
    <property type="project" value="UniProtKB-KW"/>
</dbReference>
<evidence type="ECO:0000256" key="5">
    <source>
        <dbReference type="ARBA" id="ARBA00023157"/>
    </source>
</evidence>
<evidence type="ECO:0000256" key="10">
    <source>
        <dbReference type="SAM" id="Phobius"/>
    </source>
</evidence>
<reference evidence="13" key="1">
    <citation type="journal article" date="2017" name="Nat. Commun.">
        <title>The asparagus genome sheds light on the origin and evolution of a young Y chromosome.</title>
        <authorList>
            <person name="Harkess A."/>
            <person name="Zhou J."/>
            <person name="Xu C."/>
            <person name="Bowers J.E."/>
            <person name="Van der Hulst R."/>
            <person name="Ayyampalayam S."/>
            <person name="Mercati F."/>
            <person name="Riccardi P."/>
            <person name="McKain M.R."/>
            <person name="Kakrana A."/>
            <person name="Tang H."/>
            <person name="Ray J."/>
            <person name="Groenendijk J."/>
            <person name="Arikit S."/>
            <person name="Mathioni S.M."/>
            <person name="Nakano M."/>
            <person name="Shan H."/>
            <person name="Telgmann-Rauber A."/>
            <person name="Kanno A."/>
            <person name="Yue Z."/>
            <person name="Chen H."/>
            <person name="Li W."/>
            <person name="Chen Y."/>
            <person name="Xu X."/>
            <person name="Zhang Y."/>
            <person name="Luo S."/>
            <person name="Chen H."/>
            <person name="Gao J."/>
            <person name="Mao Z."/>
            <person name="Pires J.C."/>
            <person name="Luo M."/>
            <person name="Kudrna D."/>
            <person name="Wing R.A."/>
            <person name="Meyers B.C."/>
            <person name="Yi K."/>
            <person name="Kong H."/>
            <person name="Lavrijsen P."/>
            <person name="Sunseri F."/>
            <person name="Falavigna A."/>
            <person name="Ye Y."/>
            <person name="Leebens-Mack J.H."/>
            <person name="Chen G."/>
        </authorList>
    </citation>
    <scope>NUCLEOTIDE SEQUENCE [LARGE SCALE GENOMIC DNA]</scope>
    <source>
        <strain evidence="13">cv. DH0086</strain>
    </source>
</reference>
<organism evidence="12 13">
    <name type="scientific">Asparagus officinalis</name>
    <name type="common">Garden asparagus</name>
    <dbReference type="NCBI Taxonomy" id="4686"/>
    <lineage>
        <taxon>Eukaryota</taxon>
        <taxon>Viridiplantae</taxon>
        <taxon>Streptophyta</taxon>
        <taxon>Embryophyta</taxon>
        <taxon>Tracheophyta</taxon>
        <taxon>Spermatophyta</taxon>
        <taxon>Magnoliopsida</taxon>
        <taxon>Liliopsida</taxon>
        <taxon>Asparagales</taxon>
        <taxon>Asparagaceae</taxon>
        <taxon>Asparagoideae</taxon>
        <taxon>Asparagus</taxon>
    </lineage>
</organism>
<keyword evidence="3" id="KW-0732">Signal</keyword>
<name>A0A5P1EYJ1_ASPOF</name>
<evidence type="ECO:0000256" key="8">
    <source>
        <dbReference type="ARBA" id="ARBA00035011"/>
    </source>
</evidence>
<dbReference type="PANTHER" id="PTHR33021:SF289">
    <property type="entry name" value="EARLY NODULIN-LIKE PROTEIN 5-RELATED"/>
    <property type="match status" value="1"/>
</dbReference>
<dbReference type="CDD" id="cd11019">
    <property type="entry name" value="OsENODL1_like"/>
    <property type="match status" value="1"/>
</dbReference>
<keyword evidence="10" id="KW-1133">Transmembrane helix</keyword>
<evidence type="ECO:0000313" key="13">
    <source>
        <dbReference type="Proteomes" id="UP000243459"/>
    </source>
</evidence>
<dbReference type="FunFam" id="2.60.40.420:FF:000010">
    <property type="entry name" value="Early nodulin-like protein 1"/>
    <property type="match status" value="1"/>
</dbReference>
<dbReference type="PANTHER" id="PTHR33021">
    <property type="entry name" value="BLUE COPPER PROTEIN"/>
    <property type="match status" value="1"/>
</dbReference>
<keyword evidence="5" id="KW-1015">Disulfide bond</keyword>
<dbReference type="Gramene" id="ONK71198">
    <property type="protein sequence ID" value="ONK71198"/>
    <property type="gene ID" value="A4U43_C04F5890"/>
</dbReference>
<dbReference type="InterPro" id="IPR003245">
    <property type="entry name" value="Phytocyanin_dom"/>
</dbReference>
<proteinExistence type="inferred from homology"/>
<feature type="transmembrane region" description="Helical" evidence="10">
    <location>
        <begin position="146"/>
        <end position="168"/>
    </location>
</feature>
<dbReference type="Pfam" id="PF02298">
    <property type="entry name" value="Cu_bind_like"/>
    <property type="match status" value="1"/>
</dbReference>
<comment type="subcellular location">
    <subcellularLocation>
        <location evidence="9">Endomembrane system</location>
        <topology evidence="9">Lipid-anchor</topology>
    </subcellularLocation>
    <subcellularLocation>
        <location evidence="1">Membrane</location>
        <topology evidence="1">Lipid-anchor</topology>
        <topology evidence="1">GPI-anchor</topology>
    </subcellularLocation>
</comment>
<evidence type="ECO:0000256" key="9">
    <source>
        <dbReference type="ARBA" id="ARBA00037868"/>
    </source>
</evidence>
<dbReference type="InterPro" id="IPR041846">
    <property type="entry name" value="ENL_dom"/>
</dbReference>